<dbReference type="RefSeq" id="WP_341403933.1">
    <property type="nucleotide sequence ID" value="NZ_JBBUKT010000002.1"/>
</dbReference>
<reference evidence="3 4" key="1">
    <citation type="submission" date="2024-04" db="EMBL/GenBank/DDBJ databases">
        <title>Luteolibacter sp. isolated from soil.</title>
        <authorList>
            <person name="An J."/>
        </authorList>
    </citation>
    <scope>NUCLEOTIDE SEQUENCE [LARGE SCALE GENOMIC DNA]</scope>
    <source>
        <strain evidence="3 4">Y139</strain>
    </source>
</reference>
<keyword evidence="2" id="KW-0732">Signal</keyword>
<comment type="caution">
    <text evidence="3">The sequence shown here is derived from an EMBL/GenBank/DDBJ whole genome shotgun (WGS) entry which is preliminary data.</text>
</comment>
<evidence type="ECO:0000256" key="2">
    <source>
        <dbReference type="SAM" id="SignalP"/>
    </source>
</evidence>
<feature type="transmembrane region" description="Helical" evidence="1">
    <location>
        <begin position="46"/>
        <end position="68"/>
    </location>
</feature>
<sequence>MNKFLAGNKRTLALLGLAMLAATGVSHAAAADVIDAVDGLSGDASLGVTAGVTIGAVVFGAKVVWGAIKSMA</sequence>
<feature type="signal peptide" evidence="2">
    <location>
        <begin position="1"/>
        <end position="28"/>
    </location>
</feature>
<keyword evidence="1" id="KW-0472">Membrane</keyword>
<dbReference type="Proteomes" id="UP001371305">
    <property type="component" value="Unassembled WGS sequence"/>
</dbReference>
<gene>
    <name evidence="3" type="ORF">WKV53_07815</name>
</gene>
<protein>
    <recommendedName>
        <fullName evidence="5">Methyltransferase</fullName>
    </recommendedName>
</protein>
<proteinExistence type="predicted"/>
<name>A0ABU9ARQ3_9BACT</name>
<evidence type="ECO:0008006" key="5">
    <source>
        <dbReference type="Google" id="ProtNLM"/>
    </source>
</evidence>
<evidence type="ECO:0000313" key="3">
    <source>
        <dbReference type="EMBL" id="MEK7950397.1"/>
    </source>
</evidence>
<keyword evidence="1" id="KW-0812">Transmembrane</keyword>
<accession>A0ABU9ARQ3</accession>
<dbReference type="EMBL" id="JBBUKT010000002">
    <property type="protein sequence ID" value="MEK7950397.1"/>
    <property type="molecule type" value="Genomic_DNA"/>
</dbReference>
<evidence type="ECO:0000256" key="1">
    <source>
        <dbReference type="SAM" id="Phobius"/>
    </source>
</evidence>
<keyword evidence="4" id="KW-1185">Reference proteome</keyword>
<organism evidence="3 4">
    <name type="scientific">Luteolibacter soli</name>
    <dbReference type="NCBI Taxonomy" id="3135280"/>
    <lineage>
        <taxon>Bacteria</taxon>
        <taxon>Pseudomonadati</taxon>
        <taxon>Verrucomicrobiota</taxon>
        <taxon>Verrucomicrobiia</taxon>
        <taxon>Verrucomicrobiales</taxon>
        <taxon>Verrucomicrobiaceae</taxon>
        <taxon>Luteolibacter</taxon>
    </lineage>
</organism>
<evidence type="ECO:0000313" key="4">
    <source>
        <dbReference type="Proteomes" id="UP001371305"/>
    </source>
</evidence>
<feature type="chain" id="PRO_5046906744" description="Methyltransferase" evidence="2">
    <location>
        <begin position="29"/>
        <end position="72"/>
    </location>
</feature>
<keyword evidence="1" id="KW-1133">Transmembrane helix</keyword>